<dbReference type="GO" id="GO:0016787">
    <property type="term" value="F:hydrolase activity"/>
    <property type="evidence" value="ECO:0007669"/>
    <property type="project" value="UniProtKB-KW"/>
</dbReference>
<dbReference type="GO" id="GO:0046872">
    <property type="term" value="F:metal ion binding"/>
    <property type="evidence" value="ECO:0007669"/>
    <property type="project" value="UniProtKB-KW"/>
</dbReference>
<dbReference type="GO" id="GO:0003887">
    <property type="term" value="F:DNA-directed DNA polymerase activity"/>
    <property type="evidence" value="ECO:0007669"/>
    <property type="project" value="UniProtKB-KW"/>
</dbReference>
<name>A0A151WSH4_9HYME</name>
<dbReference type="GO" id="GO:0004519">
    <property type="term" value="F:endonuclease activity"/>
    <property type="evidence" value="ECO:0007669"/>
    <property type="project" value="UniProtKB-KW"/>
</dbReference>
<dbReference type="Gene3D" id="3.30.420.10">
    <property type="entry name" value="Ribonuclease H-like superfamily/Ribonuclease H"/>
    <property type="match status" value="1"/>
</dbReference>
<evidence type="ECO:0000256" key="3">
    <source>
        <dbReference type="ARBA" id="ARBA00022759"/>
    </source>
</evidence>
<evidence type="ECO:0000259" key="10">
    <source>
        <dbReference type="PROSITE" id="PS50994"/>
    </source>
</evidence>
<protein>
    <submittedName>
        <fullName evidence="11">Copia protein</fullName>
    </submittedName>
</protein>
<dbReference type="InterPro" id="IPR057670">
    <property type="entry name" value="SH3_retrovirus"/>
</dbReference>
<evidence type="ECO:0000256" key="9">
    <source>
        <dbReference type="ARBA" id="ARBA00023172"/>
    </source>
</evidence>
<dbReference type="InterPro" id="IPR036397">
    <property type="entry name" value="RNaseH_sf"/>
</dbReference>
<proteinExistence type="predicted"/>
<keyword evidence="1" id="KW-0540">Nuclease</keyword>
<dbReference type="InterPro" id="IPR012337">
    <property type="entry name" value="RNaseH-like_sf"/>
</dbReference>
<evidence type="ECO:0000256" key="7">
    <source>
        <dbReference type="ARBA" id="ARBA00022918"/>
    </source>
</evidence>
<accession>A0A151WSH4</accession>
<dbReference type="STRING" id="64791.A0A151WSH4"/>
<evidence type="ECO:0000313" key="12">
    <source>
        <dbReference type="Proteomes" id="UP000075809"/>
    </source>
</evidence>
<evidence type="ECO:0000256" key="4">
    <source>
        <dbReference type="ARBA" id="ARBA00022801"/>
    </source>
</evidence>
<dbReference type="Pfam" id="PF25597">
    <property type="entry name" value="SH3_retrovirus"/>
    <property type="match status" value="1"/>
</dbReference>
<dbReference type="AlphaFoldDB" id="A0A151WSH4"/>
<dbReference type="InterPro" id="IPR039537">
    <property type="entry name" value="Retrotran_Ty1/copia-like"/>
</dbReference>
<dbReference type="InterPro" id="IPR001584">
    <property type="entry name" value="Integrase_cat-core"/>
</dbReference>
<dbReference type="SUPFAM" id="SSF53098">
    <property type="entry name" value="Ribonuclease H-like"/>
    <property type="match status" value="1"/>
</dbReference>
<feature type="domain" description="Integrase catalytic" evidence="10">
    <location>
        <begin position="1"/>
        <end position="128"/>
    </location>
</feature>
<keyword evidence="8" id="KW-0239">DNA-directed DNA polymerase</keyword>
<keyword evidence="8" id="KW-0548">Nucleotidyltransferase</keyword>
<keyword evidence="3" id="KW-0255">Endonuclease</keyword>
<dbReference type="Proteomes" id="UP000075809">
    <property type="component" value="Unassembled WGS sequence"/>
</dbReference>
<keyword evidence="12" id="KW-1185">Reference proteome</keyword>
<evidence type="ECO:0000256" key="6">
    <source>
        <dbReference type="ARBA" id="ARBA00022908"/>
    </source>
</evidence>
<dbReference type="PANTHER" id="PTHR42648">
    <property type="entry name" value="TRANSPOSASE, PUTATIVE-RELATED"/>
    <property type="match status" value="1"/>
</dbReference>
<evidence type="ECO:0000256" key="2">
    <source>
        <dbReference type="ARBA" id="ARBA00022723"/>
    </source>
</evidence>
<keyword evidence="2" id="KW-0479">Metal-binding</keyword>
<sequence length="230" mass="27189">MVIYLLKNKYEVADIIKEYIKFAEAHWNLKLAKLRCDNGREYVNENLRNWCKGNGTEMDLTILYSPQLIGKAKRLNRTLLEKIRVLLEESDMKKEIWGEAAYTATYLLNRSPTKLLDVTPFEMWSGKEPNLNTLKIFGCAAYAKILEPLKKLDDRSRKLIFVGYSPEGYRLWDAENRKIILSRDVKFEEKIEAKIEKNKIGVLGKMEDNEEVRKNRQKKKRLKSLKRNRW</sequence>
<dbReference type="EMBL" id="KQ982778">
    <property type="protein sequence ID" value="KYQ50741.1"/>
    <property type="molecule type" value="Genomic_DNA"/>
</dbReference>
<organism evidence="11 12">
    <name type="scientific">Mycetomoellerius zeteki</name>
    <dbReference type="NCBI Taxonomy" id="64791"/>
    <lineage>
        <taxon>Eukaryota</taxon>
        <taxon>Metazoa</taxon>
        <taxon>Ecdysozoa</taxon>
        <taxon>Arthropoda</taxon>
        <taxon>Hexapoda</taxon>
        <taxon>Insecta</taxon>
        <taxon>Pterygota</taxon>
        <taxon>Neoptera</taxon>
        <taxon>Endopterygota</taxon>
        <taxon>Hymenoptera</taxon>
        <taxon>Apocrita</taxon>
        <taxon>Aculeata</taxon>
        <taxon>Formicoidea</taxon>
        <taxon>Formicidae</taxon>
        <taxon>Myrmicinae</taxon>
        <taxon>Mycetomoellerius</taxon>
    </lineage>
</organism>
<gene>
    <name evidence="11" type="ORF">ALC60_10166</name>
</gene>
<dbReference type="PROSITE" id="PS50994">
    <property type="entry name" value="INTEGRASE"/>
    <property type="match status" value="1"/>
</dbReference>
<dbReference type="GO" id="GO:0003676">
    <property type="term" value="F:nucleic acid binding"/>
    <property type="evidence" value="ECO:0007669"/>
    <property type="project" value="InterPro"/>
</dbReference>
<keyword evidence="7" id="KW-0695">RNA-directed DNA polymerase</keyword>
<evidence type="ECO:0000256" key="8">
    <source>
        <dbReference type="ARBA" id="ARBA00022932"/>
    </source>
</evidence>
<dbReference type="GO" id="GO:0003964">
    <property type="term" value="F:RNA-directed DNA polymerase activity"/>
    <property type="evidence" value="ECO:0007669"/>
    <property type="project" value="UniProtKB-KW"/>
</dbReference>
<dbReference type="PANTHER" id="PTHR42648:SF11">
    <property type="entry name" value="TRANSPOSON TY4-P GAG-POL POLYPROTEIN"/>
    <property type="match status" value="1"/>
</dbReference>
<dbReference type="GO" id="GO:0006310">
    <property type="term" value="P:DNA recombination"/>
    <property type="evidence" value="ECO:0007669"/>
    <property type="project" value="UniProtKB-KW"/>
</dbReference>
<evidence type="ECO:0000256" key="5">
    <source>
        <dbReference type="ARBA" id="ARBA00022842"/>
    </source>
</evidence>
<keyword evidence="4" id="KW-0378">Hydrolase</keyword>
<keyword evidence="8" id="KW-0808">Transferase</keyword>
<evidence type="ECO:0000256" key="1">
    <source>
        <dbReference type="ARBA" id="ARBA00022722"/>
    </source>
</evidence>
<keyword evidence="9" id="KW-0233">DNA recombination</keyword>
<keyword evidence="5" id="KW-0460">Magnesium</keyword>
<dbReference type="GO" id="GO:0015074">
    <property type="term" value="P:DNA integration"/>
    <property type="evidence" value="ECO:0007669"/>
    <property type="project" value="UniProtKB-KW"/>
</dbReference>
<keyword evidence="6" id="KW-0229">DNA integration</keyword>
<evidence type="ECO:0000313" key="11">
    <source>
        <dbReference type="EMBL" id="KYQ50741.1"/>
    </source>
</evidence>
<reference evidence="11 12" key="1">
    <citation type="submission" date="2015-09" db="EMBL/GenBank/DDBJ databases">
        <title>Trachymyrmex zeteki WGS genome.</title>
        <authorList>
            <person name="Nygaard S."/>
            <person name="Hu H."/>
            <person name="Boomsma J."/>
            <person name="Zhang G."/>
        </authorList>
    </citation>
    <scope>NUCLEOTIDE SEQUENCE [LARGE SCALE GENOMIC DNA]</scope>
    <source>
        <strain evidence="11">Tzet28-1</strain>
        <tissue evidence="11">Whole body</tissue>
    </source>
</reference>